<dbReference type="EC" id="2.1.1.-" evidence="6"/>
<dbReference type="InterPro" id="IPR004498">
    <property type="entry name" value="Ribosomal_PrmA_MeTrfase"/>
</dbReference>
<accession>A0A5Q2RHQ8</accession>
<comment type="subcellular location">
    <subcellularLocation>
        <location evidence="6">Cytoplasm</location>
    </subcellularLocation>
</comment>
<comment type="function">
    <text evidence="6">Methylates ribosomal protein L11.</text>
</comment>
<keyword evidence="2 6" id="KW-0963">Cytoplasm</keyword>
<reference evidence="8 9" key="1">
    <citation type="submission" date="2019-11" db="EMBL/GenBank/DDBJ databases">
        <authorList>
            <person name="He Y."/>
        </authorList>
    </citation>
    <scope>NUCLEOTIDE SEQUENCE [LARGE SCALE GENOMIC DNA]</scope>
    <source>
        <strain evidence="8 9">SCSIO 58843</strain>
    </source>
</reference>
<dbReference type="HAMAP" id="MF_00735">
    <property type="entry name" value="Methyltr_PrmA"/>
    <property type="match status" value="1"/>
</dbReference>
<dbReference type="SUPFAM" id="SSF53335">
    <property type="entry name" value="S-adenosyl-L-methionine-dependent methyltransferases"/>
    <property type="match status" value="1"/>
</dbReference>
<keyword evidence="9" id="KW-1185">Reference proteome</keyword>
<evidence type="ECO:0000313" key="8">
    <source>
        <dbReference type="EMBL" id="QGG96319.1"/>
    </source>
</evidence>
<feature type="binding site" evidence="6">
    <location>
        <position position="177"/>
    </location>
    <ligand>
        <name>S-adenosyl-L-methionine</name>
        <dbReference type="ChEBI" id="CHEBI:59789"/>
    </ligand>
</feature>
<dbReference type="Pfam" id="PF06325">
    <property type="entry name" value="PrmA"/>
    <property type="match status" value="1"/>
</dbReference>
<dbReference type="GO" id="GO:0005737">
    <property type="term" value="C:cytoplasm"/>
    <property type="evidence" value="ECO:0007669"/>
    <property type="project" value="UniProtKB-SubCell"/>
</dbReference>
<dbReference type="GO" id="GO:0008276">
    <property type="term" value="F:protein methyltransferase activity"/>
    <property type="evidence" value="ECO:0007669"/>
    <property type="project" value="UniProtKB-UniRule"/>
</dbReference>
<dbReference type="CDD" id="cd02440">
    <property type="entry name" value="AdoMet_MTases"/>
    <property type="match status" value="1"/>
</dbReference>
<comment type="similarity">
    <text evidence="1 6">Belongs to the methyltransferase superfamily. PrmA family.</text>
</comment>
<evidence type="ECO:0000256" key="3">
    <source>
        <dbReference type="ARBA" id="ARBA00022603"/>
    </source>
</evidence>
<evidence type="ECO:0000256" key="5">
    <source>
        <dbReference type="ARBA" id="ARBA00022691"/>
    </source>
</evidence>
<evidence type="ECO:0000256" key="4">
    <source>
        <dbReference type="ARBA" id="ARBA00022679"/>
    </source>
</evidence>
<keyword evidence="5 6" id="KW-0949">S-adenosyl-L-methionine</keyword>
<evidence type="ECO:0000256" key="7">
    <source>
        <dbReference type="SAM" id="MobiDB-lite"/>
    </source>
</evidence>
<feature type="binding site" evidence="6">
    <location>
        <position position="226"/>
    </location>
    <ligand>
        <name>S-adenosyl-L-methionine</name>
        <dbReference type="ChEBI" id="CHEBI:59789"/>
    </ligand>
</feature>
<dbReference type="Proteomes" id="UP000334019">
    <property type="component" value="Chromosome"/>
</dbReference>
<sequence length="310" mass="32042">MEGIDGGHRAEAVEVVVDRSGAELAAGLLWSLGISALVEEDAADGSVLLRCDVPPGGVEAARATLGTVATSVELVRVDDGLDAWRAHAEAVRAGRRLVVRPPWVPLGELRPDEVVVELDPGRSWGHGAHPTTRLCLGEVERLCDRGGIDRVLDVGCGSGALSIAAALLGAGHVVACDIDPEAVRATGANAERNAVGERIAARLVDDHERHDPLAPVDGTFDLVVANIGAAALRALAPHLLARLSSDGVLIVSGLLDPPPPDLPAAFAPLQVAADLRLDGWTALTLQRRSATDEPGVTAPSSPAHGARRTS</sequence>
<dbReference type="PANTHER" id="PTHR43648:SF1">
    <property type="entry name" value="ELECTRON TRANSFER FLAVOPROTEIN BETA SUBUNIT LYSINE METHYLTRANSFERASE"/>
    <property type="match status" value="1"/>
</dbReference>
<dbReference type="PANTHER" id="PTHR43648">
    <property type="entry name" value="ELECTRON TRANSFER FLAVOPROTEIN BETA SUBUNIT LYSINE METHYLTRANSFERASE"/>
    <property type="match status" value="1"/>
</dbReference>
<dbReference type="Gene3D" id="3.40.50.150">
    <property type="entry name" value="Vaccinia Virus protein VP39"/>
    <property type="match status" value="1"/>
</dbReference>
<dbReference type="InterPro" id="IPR029063">
    <property type="entry name" value="SAM-dependent_MTases_sf"/>
</dbReference>
<dbReference type="GO" id="GO:0032259">
    <property type="term" value="P:methylation"/>
    <property type="evidence" value="ECO:0007669"/>
    <property type="project" value="UniProtKB-KW"/>
</dbReference>
<keyword evidence="4 6" id="KW-0808">Transferase</keyword>
<dbReference type="EMBL" id="CP045851">
    <property type="protein sequence ID" value="QGG96319.1"/>
    <property type="molecule type" value="Genomic_DNA"/>
</dbReference>
<evidence type="ECO:0000313" key="9">
    <source>
        <dbReference type="Proteomes" id="UP000334019"/>
    </source>
</evidence>
<evidence type="ECO:0000256" key="2">
    <source>
        <dbReference type="ARBA" id="ARBA00022490"/>
    </source>
</evidence>
<dbReference type="InterPro" id="IPR050078">
    <property type="entry name" value="Ribosomal_L11_MeTrfase_PrmA"/>
</dbReference>
<dbReference type="KEGG" id="atq:GH723_15110"/>
<proteinExistence type="inferred from homology"/>
<comment type="catalytic activity">
    <reaction evidence="6">
        <text>L-lysyl-[protein] + 3 S-adenosyl-L-methionine = N(6),N(6),N(6)-trimethyl-L-lysyl-[protein] + 3 S-adenosyl-L-homocysteine + 3 H(+)</text>
        <dbReference type="Rhea" id="RHEA:54192"/>
        <dbReference type="Rhea" id="RHEA-COMP:9752"/>
        <dbReference type="Rhea" id="RHEA-COMP:13826"/>
        <dbReference type="ChEBI" id="CHEBI:15378"/>
        <dbReference type="ChEBI" id="CHEBI:29969"/>
        <dbReference type="ChEBI" id="CHEBI:57856"/>
        <dbReference type="ChEBI" id="CHEBI:59789"/>
        <dbReference type="ChEBI" id="CHEBI:61961"/>
    </reaction>
</comment>
<gene>
    <name evidence="6" type="primary">prmA</name>
    <name evidence="8" type="ORF">GH723_15110</name>
</gene>
<dbReference type="RefSeq" id="WP_153760423.1">
    <property type="nucleotide sequence ID" value="NZ_CP045851.1"/>
</dbReference>
<evidence type="ECO:0000256" key="6">
    <source>
        <dbReference type="HAMAP-Rule" id="MF_00735"/>
    </source>
</evidence>
<dbReference type="AlphaFoldDB" id="A0A5Q2RHQ8"/>
<organism evidence="8 9">
    <name type="scientific">Actinomarinicola tropica</name>
    <dbReference type="NCBI Taxonomy" id="2789776"/>
    <lineage>
        <taxon>Bacteria</taxon>
        <taxon>Bacillati</taxon>
        <taxon>Actinomycetota</taxon>
        <taxon>Acidimicrobiia</taxon>
        <taxon>Acidimicrobiales</taxon>
        <taxon>Iamiaceae</taxon>
        <taxon>Actinomarinicola</taxon>
    </lineage>
</organism>
<feature type="region of interest" description="Disordered" evidence="7">
    <location>
        <begin position="286"/>
        <end position="310"/>
    </location>
</feature>
<protein>
    <recommendedName>
        <fullName evidence="6">Ribosomal protein L11 methyltransferase</fullName>
        <shortName evidence="6">L11 Mtase</shortName>
        <ecNumber evidence="6">2.1.1.-</ecNumber>
    </recommendedName>
</protein>
<name>A0A5Q2RHQ8_9ACTN</name>
<feature type="binding site" evidence="6">
    <location>
        <position position="155"/>
    </location>
    <ligand>
        <name>S-adenosyl-L-methionine</name>
        <dbReference type="ChEBI" id="CHEBI:59789"/>
    </ligand>
</feature>
<evidence type="ECO:0000256" key="1">
    <source>
        <dbReference type="ARBA" id="ARBA00009741"/>
    </source>
</evidence>
<feature type="binding site" evidence="6">
    <location>
        <position position="132"/>
    </location>
    <ligand>
        <name>S-adenosyl-L-methionine</name>
        <dbReference type="ChEBI" id="CHEBI:59789"/>
    </ligand>
</feature>
<keyword evidence="3 6" id="KW-0489">Methyltransferase</keyword>